<reference evidence="3" key="1">
    <citation type="journal article" date="2015" name="PLoS Genet.">
        <title>Genome Sequence and Transcriptome Analyses of Chrysochromulina tobin: Metabolic Tools for Enhanced Algal Fitness in the Prominent Order Prymnesiales (Haptophyceae).</title>
        <authorList>
            <person name="Hovde B.T."/>
            <person name="Deodato C.R."/>
            <person name="Hunsperger H.M."/>
            <person name="Ryken S.A."/>
            <person name="Yost W."/>
            <person name="Jha R.K."/>
            <person name="Patterson J."/>
            <person name="Monnat R.J. Jr."/>
            <person name="Barlow S.B."/>
            <person name="Starkenburg S.R."/>
            <person name="Cattolico R.A."/>
        </authorList>
    </citation>
    <scope>NUCLEOTIDE SEQUENCE</scope>
    <source>
        <strain evidence="3">CCMP291</strain>
    </source>
</reference>
<evidence type="ECO:0000313" key="2">
    <source>
        <dbReference type="EMBL" id="KOO32372.1"/>
    </source>
</evidence>
<organism evidence="2 3">
    <name type="scientific">Chrysochromulina tobinii</name>
    <dbReference type="NCBI Taxonomy" id="1460289"/>
    <lineage>
        <taxon>Eukaryota</taxon>
        <taxon>Haptista</taxon>
        <taxon>Haptophyta</taxon>
        <taxon>Prymnesiophyceae</taxon>
        <taxon>Prymnesiales</taxon>
        <taxon>Chrysochromulinaceae</taxon>
        <taxon>Chrysochromulina</taxon>
    </lineage>
</organism>
<dbReference type="EMBL" id="JWZX01001789">
    <property type="protein sequence ID" value="KOO32372.1"/>
    <property type="molecule type" value="Genomic_DNA"/>
</dbReference>
<feature type="region of interest" description="Disordered" evidence="1">
    <location>
        <begin position="87"/>
        <end position="124"/>
    </location>
</feature>
<comment type="caution">
    <text evidence="2">The sequence shown here is derived from an EMBL/GenBank/DDBJ whole genome shotgun (WGS) entry which is preliminary data.</text>
</comment>
<evidence type="ECO:0000256" key="1">
    <source>
        <dbReference type="SAM" id="MobiDB-lite"/>
    </source>
</evidence>
<dbReference type="Proteomes" id="UP000037460">
    <property type="component" value="Unassembled WGS sequence"/>
</dbReference>
<protein>
    <submittedName>
        <fullName evidence="2">Uncharacterized protein</fullName>
    </submittedName>
</protein>
<gene>
    <name evidence="2" type="ORF">Ctob_013974</name>
</gene>
<name>A0A0M0K1A3_9EUKA</name>
<sequence>MPKHYENARDCGGNRPYEYDEKRGYKRAFAEDKEIDLYEAWKQAEILQPKLTFQQIVGFLKPLLEAKALGDLPKSETAMEKRFTHVITHPQFNKSPKPSANEGATGAVGATGATGATPTGVTGAVGAVGEVGATAG</sequence>
<dbReference type="AlphaFoldDB" id="A0A0M0K1A3"/>
<evidence type="ECO:0000313" key="3">
    <source>
        <dbReference type="Proteomes" id="UP000037460"/>
    </source>
</evidence>
<proteinExistence type="predicted"/>
<feature type="compositionally biased region" description="Low complexity" evidence="1">
    <location>
        <begin position="103"/>
        <end position="124"/>
    </location>
</feature>
<keyword evidence="3" id="KW-1185">Reference proteome</keyword>
<accession>A0A0M0K1A3</accession>